<reference evidence="13" key="1">
    <citation type="journal article" date="2021" name="BMC Genomics">
        <title>Chromosome-level genome assembly and manually-curated proteome of model necrotroph Parastagonospora nodorum Sn15 reveals a genome-wide trove of candidate effector homologs, and redundancy of virulence-related functions within an accessory chromosome.</title>
        <authorList>
            <person name="Bertazzoni S."/>
            <person name="Jones D.A.B."/>
            <person name="Phan H.T."/>
            <person name="Tan K.-C."/>
            <person name="Hane J.K."/>
        </authorList>
    </citation>
    <scope>NUCLEOTIDE SEQUENCE [LARGE SCALE GENOMIC DNA]</scope>
    <source>
        <strain evidence="13">SN15 / ATCC MYA-4574 / FGSC 10173)</strain>
    </source>
</reference>
<feature type="domain" description="Tubulin/FtsZ GTPase" evidence="10">
    <location>
        <begin position="48"/>
        <end position="246"/>
    </location>
</feature>
<dbReference type="GO" id="GO:0005525">
    <property type="term" value="F:GTP binding"/>
    <property type="evidence" value="ECO:0007669"/>
    <property type="project" value="UniProtKB-UniRule"/>
</dbReference>
<name>A0A7U2FGE6_PHANO</name>
<keyword evidence="5 9" id="KW-0493">Microtubule</keyword>
<dbReference type="GO" id="GO:0005816">
    <property type="term" value="C:spindle pole body"/>
    <property type="evidence" value="ECO:0007669"/>
    <property type="project" value="UniProtKB-SubCell"/>
</dbReference>
<keyword evidence="4" id="KW-0963">Cytoplasm</keyword>
<dbReference type="PRINTS" id="PR01164">
    <property type="entry name" value="GAMMATUBULIN"/>
</dbReference>
<evidence type="ECO:0000313" key="12">
    <source>
        <dbReference type="EMBL" id="QRD04802.1"/>
    </source>
</evidence>
<accession>A0A7U2FGE6</accession>
<feature type="domain" description="Tubulin/FtsZ 2-layer sandwich" evidence="11">
    <location>
        <begin position="248"/>
        <end position="392"/>
    </location>
</feature>
<keyword evidence="13" id="KW-1185">Reference proteome</keyword>
<protein>
    <recommendedName>
        <fullName evidence="3 9">Tubulin gamma chain</fullName>
    </recommendedName>
</protein>
<evidence type="ECO:0000256" key="6">
    <source>
        <dbReference type="ARBA" id="ARBA00022741"/>
    </source>
</evidence>
<dbReference type="InterPro" id="IPR023123">
    <property type="entry name" value="Tubulin_C"/>
</dbReference>
<dbReference type="InterPro" id="IPR002454">
    <property type="entry name" value="Gamma_tubulin"/>
</dbReference>
<dbReference type="EMBL" id="CP069039">
    <property type="protein sequence ID" value="QRD04802.1"/>
    <property type="molecule type" value="Genomic_DNA"/>
</dbReference>
<dbReference type="Gene3D" id="3.30.1330.20">
    <property type="entry name" value="Tubulin/FtsZ, C-terminal domain"/>
    <property type="match status" value="1"/>
</dbReference>
<dbReference type="CDD" id="cd02188">
    <property type="entry name" value="gamma_tubulin"/>
    <property type="match status" value="1"/>
</dbReference>
<dbReference type="SMART" id="SM00864">
    <property type="entry name" value="Tubulin"/>
    <property type="match status" value="1"/>
</dbReference>
<dbReference type="Gene3D" id="1.10.287.600">
    <property type="entry name" value="Helix hairpin bin"/>
    <property type="match status" value="1"/>
</dbReference>
<dbReference type="SUPFAM" id="SSF52490">
    <property type="entry name" value="Tubulin nucleotide-binding domain-like"/>
    <property type="match status" value="1"/>
</dbReference>
<dbReference type="InterPro" id="IPR008280">
    <property type="entry name" value="Tub_FtsZ_C"/>
</dbReference>
<dbReference type="Pfam" id="PF03953">
    <property type="entry name" value="Tubulin_C"/>
    <property type="match status" value="1"/>
</dbReference>
<proteinExistence type="inferred from homology"/>
<dbReference type="GO" id="GO:0007020">
    <property type="term" value="P:microtubule nucleation"/>
    <property type="evidence" value="ECO:0007669"/>
    <property type="project" value="InterPro"/>
</dbReference>
<evidence type="ECO:0000256" key="5">
    <source>
        <dbReference type="ARBA" id="ARBA00022701"/>
    </source>
</evidence>
<dbReference type="OMA" id="HRYISIL"/>
<dbReference type="InterPro" id="IPR018316">
    <property type="entry name" value="Tubulin/FtsZ_2-layer-sand-dom"/>
</dbReference>
<dbReference type="InterPro" id="IPR036525">
    <property type="entry name" value="Tubulin/FtsZ_GTPase_sf"/>
</dbReference>
<keyword evidence="7 9" id="KW-0342">GTP-binding</keyword>
<dbReference type="OrthoDB" id="10249382at2759"/>
<dbReference type="FunFam" id="3.40.50.1440:FF:000012">
    <property type="entry name" value="Tubulin gamma chain"/>
    <property type="match status" value="1"/>
</dbReference>
<dbReference type="SUPFAM" id="SSF55307">
    <property type="entry name" value="Tubulin C-terminal domain-like"/>
    <property type="match status" value="1"/>
</dbReference>
<evidence type="ECO:0000256" key="8">
    <source>
        <dbReference type="ARBA" id="ARBA00023212"/>
    </source>
</evidence>
<evidence type="ECO:0000256" key="7">
    <source>
        <dbReference type="ARBA" id="ARBA00023134"/>
    </source>
</evidence>
<dbReference type="AlphaFoldDB" id="A0A7U2FGE6"/>
<dbReference type="PRINTS" id="PR01161">
    <property type="entry name" value="TUBULIN"/>
</dbReference>
<evidence type="ECO:0000256" key="3">
    <source>
        <dbReference type="ARBA" id="ARBA00018848"/>
    </source>
</evidence>
<evidence type="ECO:0000256" key="4">
    <source>
        <dbReference type="ARBA" id="ARBA00022490"/>
    </source>
</evidence>
<gene>
    <name evidence="12" type="ORF">JI435_107310</name>
</gene>
<dbReference type="GO" id="GO:0005874">
    <property type="term" value="C:microtubule"/>
    <property type="evidence" value="ECO:0007669"/>
    <property type="project" value="UniProtKB-KW"/>
</dbReference>
<evidence type="ECO:0000256" key="2">
    <source>
        <dbReference type="ARBA" id="ARBA00009636"/>
    </source>
</evidence>
<dbReference type="InterPro" id="IPR017975">
    <property type="entry name" value="Tubulin_CS"/>
</dbReference>
<evidence type="ECO:0000259" key="10">
    <source>
        <dbReference type="SMART" id="SM00864"/>
    </source>
</evidence>
<dbReference type="PANTHER" id="PTHR11588">
    <property type="entry name" value="TUBULIN"/>
    <property type="match status" value="1"/>
</dbReference>
<dbReference type="KEGG" id="pno:SNOG_10731"/>
<evidence type="ECO:0000256" key="1">
    <source>
        <dbReference type="ARBA" id="ARBA00004317"/>
    </source>
</evidence>
<dbReference type="RefSeq" id="XP_001800993.1">
    <property type="nucleotide sequence ID" value="XM_001800941.1"/>
</dbReference>
<dbReference type="FunFam" id="1.10.287.600:FF:000004">
    <property type="entry name" value="Tubulin gamma chain"/>
    <property type="match status" value="1"/>
</dbReference>
<evidence type="ECO:0000313" key="13">
    <source>
        <dbReference type="Proteomes" id="UP000663193"/>
    </source>
</evidence>
<keyword evidence="8" id="KW-0206">Cytoskeleton</keyword>
<dbReference type="GO" id="GO:0000278">
    <property type="term" value="P:mitotic cell cycle"/>
    <property type="evidence" value="ECO:0007669"/>
    <property type="project" value="UniProtKB-ARBA"/>
</dbReference>
<comment type="function">
    <text evidence="9">Tubulin is the major constituent of microtubules, protein filaments consisting of alpha- and beta-tubulin heterodimers. Gamma-tubulin is a key component of the gamma-tubulin ring complex (gTuRC) which mediates microtubule nucleation. The gTuRC regulates the minus-end nucleation of alpha-beta tubulin heterodimers that grow into microtubule protafilaments, a critical step in centrosome duplication and spindle formation.</text>
</comment>
<comment type="similarity">
    <text evidence="2 9">Belongs to the tubulin family.</text>
</comment>
<keyword evidence="6 9" id="KW-0547">Nucleotide-binding</keyword>
<dbReference type="GO" id="GO:0000930">
    <property type="term" value="C:gamma-tubulin complex"/>
    <property type="evidence" value="ECO:0007669"/>
    <property type="project" value="InterPro"/>
</dbReference>
<dbReference type="Gene3D" id="3.40.50.1440">
    <property type="entry name" value="Tubulin/FtsZ, GTPase domain"/>
    <property type="match status" value="1"/>
</dbReference>
<evidence type="ECO:0000256" key="9">
    <source>
        <dbReference type="RuleBase" id="RU000352"/>
    </source>
</evidence>
<dbReference type="GO" id="GO:0031122">
    <property type="term" value="P:cytoplasmic microtubule organization"/>
    <property type="evidence" value="ECO:0007669"/>
    <property type="project" value="InterPro"/>
</dbReference>
<dbReference type="InterPro" id="IPR003008">
    <property type="entry name" value="Tubulin_FtsZ_GTPase"/>
</dbReference>
<dbReference type="VEuPathDB" id="FungiDB:JI435_107310"/>
<dbReference type="SMART" id="SM00865">
    <property type="entry name" value="Tubulin_C"/>
    <property type="match status" value="1"/>
</dbReference>
<dbReference type="PROSITE" id="PS00227">
    <property type="entry name" value="TUBULIN"/>
    <property type="match status" value="1"/>
</dbReference>
<dbReference type="InterPro" id="IPR037103">
    <property type="entry name" value="Tubulin/FtsZ-like_C"/>
</dbReference>
<dbReference type="InterPro" id="IPR000217">
    <property type="entry name" value="Tubulin"/>
</dbReference>
<dbReference type="Proteomes" id="UP000663193">
    <property type="component" value="Chromosome 17"/>
</dbReference>
<dbReference type="FunFam" id="3.30.1330.20:FF:000003">
    <property type="entry name" value="Tubulin gamma chain"/>
    <property type="match status" value="1"/>
</dbReference>
<comment type="subcellular location">
    <subcellularLocation>
        <location evidence="1">Cytoplasm</location>
        <location evidence="1">Cytoskeleton</location>
        <location evidence="1">Microtubule organizing center</location>
        <location evidence="1">Spindle pole body</location>
    </subcellularLocation>
</comment>
<organism evidence="12 13">
    <name type="scientific">Phaeosphaeria nodorum (strain SN15 / ATCC MYA-4574 / FGSC 10173)</name>
    <name type="common">Glume blotch fungus</name>
    <name type="synonym">Parastagonospora nodorum</name>
    <dbReference type="NCBI Taxonomy" id="321614"/>
    <lineage>
        <taxon>Eukaryota</taxon>
        <taxon>Fungi</taxon>
        <taxon>Dikarya</taxon>
        <taxon>Ascomycota</taxon>
        <taxon>Pezizomycotina</taxon>
        <taxon>Dothideomycetes</taxon>
        <taxon>Pleosporomycetidae</taxon>
        <taxon>Pleosporales</taxon>
        <taxon>Pleosporineae</taxon>
        <taxon>Phaeosphaeriaceae</taxon>
        <taxon>Parastagonospora</taxon>
    </lineage>
</organism>
<dbReference type="Pfam" id="PF00091">
    <property type="entry name" value="Tubulin"/>
    <property type="match status" value="1"/>
</dbReference>
<sequence>MPREIITLQAGQCGNSVGQQFWQQLCQEHGINQDGNLEDFATEGGDRKDVFFYQSDDTRYIPRAILLDLEPRVLNSIQTGAYKNIYNPENFYMHKDGTGAGNNWGMGYSMGEQVHEDILDMIDREADGSDSLEGFMLLHSIAGGTGSGLGSFMLERLNDRFPKKLIQTYSVFPNTQEGDIVVQPYNSLLSMRRLTQNADSVVVLDNGALSKIAADRLHVLNPSFEQTNQLVSTVMSASTTTLRYPGYMHNDLVGIVASLIPTPRCHFLMTAYTPFSGENVEQAKTVRKTTVLDVMRRLLQPKNRMVSTNPTKKSCYMSILNIIQGEADPSDVHKSLMRIRERRLATFIPWGPASIQVALTKKSPYVTSSHRVSGLMLANHTGIATLFKRIVAQYNTLRKRNAFLEPYKREAPFKDGLGEFDEAKEVVTGLIEEYEEAENADYLTKEVAPTDEGDDKRVG</sequence>
<evidence type="ECO:0000259" key="11">
    <source>
        <dbReference type="SMART" id="SM00865"/>
    </source>
</evidence>